<sequence>MNVLVINGLNGLARTRSRYRNVGGRSRSFSRPRRGYRHVRYTDGEALRRVHANSSWVPMPVVRHSGPEPLSPRQSSLSTPGPNWSALVSGTALWMLSPSVVQGVAAAKVCTTTESGEVKCEEKLSPGTIAAIVVTVILVILLLVAIAFIIHRTRKRRQEAVQSAKWVFGQNPNKYDHFERPELGLGGGWSLPQPHRTNSGGIHDKISGGSQKIWSAPGTARSVNEKGLGTPGAIGSGTAVGSGGTGGPRSGLGSGKSNHTGSAAPSGGPWSAALAWRGFRTWSWMTRSAPGDKVNFRVDPYNYNPRSGASSSGHSGKFEEIDIRSGGKEGDEEKYMSVDSGQIEGPKGWDGKYEKFSLSLASAPLAGPAKNAWSGGRGSSLRRGKETGRSGTQMTKASETGVSSVPRNASKSAGVSRQASSAGVSESTKNASTRDGSKSSGMIGRQRSKSGSGRETTTRPPPPPSIPAQFTVSREPSISDVGAQKGKGRNLTLQQSPISVKAVPPQLSSAVAIAQAAVRRAEMSPHTYNGSGSGGLGKPPKLKNVPAALTAIVSGPSSAALHVPSSPLVASVTAKDLNMQGSPGSESKSAAPQLPPITETSSMSLPPSSPLQERKQNRSPVPMNTREKYEGELFGYF</sequence>
<keyword evidence="4" id="KW-1185">Reference proteome</keyword>
<name>A0ABR1J958_9AGAR</name>
<evidence type="ECO:0000256" key="1">
    <source>
        <dbReference type="SAM" id="MobiDB-lite"/>
    </source>
</evidence>
<dbReference type="EMBL" id="JBANRG010000029">
    <property type="protein sequence ID" value="KAK7452197.1"/>
    <property type="molecule type" value="Genomic_DNA"/>
</dbReference>
<feature type="compositionally biased region" description="Polar residues" evidence="1">
    <location>
        <begin position="579"/>
        <end position="590"/>
    </location>
</feature>
<feature type="compositionally biased region" description="Low complexity" evidence="1">
    <location>
        <begin position="255"/>
        <end position="268"/>
    </location>
</feature>
<organism evidence="3 4">
    <name type="scientific">Marasmiellus scandens</name>
    <dbReference type="NCBI Taxonomy" id="2682957"/>
    <lineage>
        <taxon>Eukaryota</taxon>
        <taxon>Fungi</taxon>
        <taxon>Dikarya</taxon>
        <taxon>Basidiomycota</taxon>
        <taxon>Agaricomycotina</taxon>
        <taxon>Agaricomycetes</taxon>
        <taxon>Agaricomycetidae</taxon>
        <taxon>Agaricales</taxon>
        <taxon>Marasmiineae</taxon>
        <taxon>Omphalotaceae</taxon>
        <taxon>Marasmiellus</taxon>
    </lineage>
</organism>
<reference evidence="3 4" key="1">
    <citation type="submission" date="2024-01" db="EMBL/GenBank/DDBJ databases">
        <title>A draft genome for the cacao thread blight pathogen Marasmiellus scandens.</title>
        <authorList>
            <person name="Baruah I.K."/>
            <person name="Leung J."/>
            <person name="Bukari Y."/>
            <person name="Amoako-Attah I."/>
            <person name="Meinhardt L.W."/>
            <person name="Bailey B.A."/>
            <person name="Cohen S.P."/>
        </authorList>
    </citation>
    <scope>NUCLEOTIDE SEQUENCE [LARGE SCALE GENOMIC DNA]</scope>
    <source>
        <strain evidence="3 4">GH-19</strain>
    </source>
</reference>
<keyword evidence="2" id="KW-0812">Transmembrane</keyword>
<feature type="region of interest" description="Disordered" evidence="1">
    <location>
        <begin position="221"/>
        <end position="268"/>
    </location>
</feature>
<comment type="caution">
    <text evidence="3">The sequence shown here is derived from an EMBL/GenBank/DDBJ whole genome shotgun (WGS) entry which is preliminary data.</text>
</comment>
<feature type="transmembrane region" description="Helical" evidence="2">
    <location>
        <begin position="129"/>
        <end position="150"/>
    </location>
</feature>
<dbReference type="CDD" id="cd12087">
    <property type="entry name" value="TM_EGFR-like"/>
    <property type="match status" value="1"/>
</dbReference>
<feature type="compositionally biased region" description="Basic and acidic residues" evidence="1">
    <location>
        <begin position="316"/>
        <end position="336"/>
    </location>
</feature>
<evidence type="ECO:0000313" key="4">
    <source>
        <dbReference type="Proteomes" id="UP001498398"/>
    </source>
</evidence>
<protein>
    <submittedName>
        <fullName evidence="3">Uncharacterized protein</fullName>
    </submittedName>
</protein>
<accession>A0ABR1J958</accession>
<dbReference type="Proteomes" id="UP001498398">
    <property type="component" value="Unassembled WGS sequence"/>
</dbReference>
<keyword evidence="2" id="KW-1133">Transmembrane helix</keyword>
<feature type="region of interest" description="Disordered" evidence="1">
    <location>
        <begin position="574"/>
        <end position="637"/>
    </location>
</feature>
<evidence type="ECO:0000313" key="3">
    <source>
        <dbReference type="EMBL" id="KAK7452197.1"/>
    </source>
</evidence>
<evidence type="ECO:0000256" key="2">
    <source>
        <dbReference type="SAM" id="Phobius"/>
    </source>
</evidence>
<feature type="region of interest" description="Disordered" evidence="1">
    <location>
        <begin position="306"/>
        <end position="347"/>
    </location>
</feature>
<feature type="compositionally biased region" description="Polar residues" evidence="1">
    <location>
        <begin position="389"/>
        <end position="440"/>
    </location>
</feature>
<feature type="region of interest" description="Disordered" evidence="1">
    <location>
        <begin position="197"/>
        <end position="216"/>
    </location>
</feature>
<proteinExistence type="predicted"/>
<feature type="region of interest" description="Disordered" evidence="1">
    <location>
        <begin position="365"/>
        <end position="489"/>
    </location>
</feature>
<feature type="compositionally biased region" description="Gly residues" evidence="1">
    <location>
        <begin position="229"/>
        <end position="254"/>
    </location>
</feature>
<keyword evidence="2" id="KW-0472">Membrane</keyword>
<gene>
    <name evidence="3" type="ORF">VKT23_012300</name>
</gene>